<evidence type="ECO:0000313" key="3">
    <source>
        <dbReference type="Proteomes" id="UP001140094"/>
    </source>
</evidence>
<dbReference type="OrthoDB" id="6247875at2759"/>
<dbReference type="AlphaFoldDB" id="A0A9W8LP14"/>
<evidence type="ECO:0000256" key="1">
    <source>
        <dbReference type="SAM" id="MobiDB-lite"/>
    </source>
</evidence>
<feature type="non-terminal residue" evidence="2">
    <location>
        <position position="248"/>
    </location>
</feature>
<feature type="compositionally biased region" description="Low complexity" evidence="1">
    <location>
        <begin position="68"/>
        <end position="92"/>
    </location>
</feature>
<keyword evidence="3" id="KW-1185">Reference proteome</keyword>
<gene>
    <name evidence="2" type="ORF">H4R20_007232</name>
</gene>
<name>A0A9W8LP14_9FUNG</name>
<comment type="caution">
    <text evidence="2">The sequence shown here is derived from an EMBL/GenBank/DDBJ whole genome shotgun (WGS) entry which is preliminary data.</text>
</comment>
<accession>A0A9W8LP14</accession>
<organism evidence="2 3">
    <name type="scientific">Coemansia guatemalensis</name>
    <dbReference type="NCBI Taxonomy" id="2761395"/>
    <lineage>
        <taxon>Eukaryota</taxon>
        <taxon>Fungi</taxon>
        <taxon>Fungi incertae sedis</taxon>
        <taxon>Zoopagomycota</taxon>
        <taxon>Kickxellomycotina</taxon>
        <taxon>Kickxellomycetes</taxon>
        <taxon>Kickxellales</taxon>
        <taxon>Kickxellaceae</taxon>
        <taxon>Coemansia</taxon>
    </lineage>
</organism>
<feature type="region of interest" description="Disordered" evidence="1">
    <location>
        <begin position="1"/>
        <end position="98"/>
    </location>
</feature>
<feature type="compositionally biased region" description="Polar residues" evidence="1">
    <location>
        <begin position="1"/>
        <end position="10"/>
    </location>
</feature>
<sequence length="248" mass="26155">MKKATTTGSNKRQRGCSEALSDIEKQKTCEEATSAPLLDDGASPSSSLDMPADFDATRRRRSLTLPPSASGLGARAASASPMMASQQQQRQSNPKRRRCVTVELRKQLAAKSSLLATPPFPAAVPPSQSDAFAATPMLDRAQSMGLSESFSYPDCSQSLSQDYGAIGYYGSLSLASSLANDGSPQLLDMNSSVHSNSPYIDDMGPMAPLPISQTFSMPDAVTHNESSGLSVDTSFVSVSDVANSAFDL</sequence>
<protein>
    <submittedName>
        <fullName evidence="2">Uncharacterized protein</fullName>
    </submittedName>
</protein>
<proteinExistence type="predicted"/>
<evidence type="ECO:0000313" key="2">
    <source>
        <dbReference type="EMBL" id="KAJ2789151.1"/>
    </source>
</evidence>
<reference evidence="2" key="1">
    <citation type="submission" date="2022-07" db="EMBL/GenBank/DDBJ databases">
        <title>Phylogenomic reconstructions and comparative analyses of Kickxellomycotina fungi.</title>
        <authorList>
            <person name="Reynolds N.K."/>
            <person name="Stajich J.E."/>
            <person name="Barry K."/>
            <person name="Grigoriev I.V."/>
            <person name="Crous P."/>
            <person name="Smith M.E."/>
        </authorList>
    </citation>
    <scope>NUCLEOTIDE SEQUENCE</scope>
    <source>
        <strain evidence="2">NRRL 1565</strain>
    </source>
</reference>
<dbReference type="EMBL" id="JANBUO010003885">
    <property type="protein sequence ID" value="KAJ2789151.1"/>
    <property type="molecule type" value="Genomic_DNA"/>
</dbReference>
<dbReference type="Proteomes" id="UP001140094">
    <property type="component" value="Unassembled WGS sequence"/>
</dbReference>